<sequence>MALHELPPDIALKQVEDEADTFSFTMSTVSSRSTILGLGSLSGKAIQAFGEALLSGIDKLYDRRRLQSIKRQLRNERKSQAPFPKAFYKALFGYQRIGVYPEHVRQNAWSLVFLLMEKGDSHLSMMIDAMLVDETEGRFFLLQLAIYKYSNWYG</sequence>
<comment type="caution">
    <text evidence="1">The sequence shown here is derived from an EMBL/GenBank/DDBJ whole genome shotgun (WGS) entry which is preliminary data.</text>
</comment>
<protein>
    <submittedName>
        <fullName evidence="1">Uncharacterized protein</fullName>
    </submittedName>
</protein>
<proteinExistence type="predicted"/>
<dbReference type="AlphaFoldDB" id="A0AAW0FWF2"/>
<dbReference type="EMBL" id="JASBNA010000029">
    <property type="protein sequence ID" value="KAK7683657.1"/>
    <property type="molecule type" value="Genomic_DNA"/>
</dbReference>
<evidence type="ECO:0000313" key="2">
    <source>
        <dbReference type="Proteomes" id="UP001385951"/>
    </source>
</evidence>
<keyword evidence="2" id="KW-1185">Reference proteome</keyword>
<name>A0AAW0FWF2_9APHY</name>
<organism evidence="1 2">
    <name type="scientific">Cerrena zonata</name>
    <dbReference type="NCBI Taxonomy" id="2478898"/>
    <lineage>
        <taxon>Eukaryota</taxon>
        <taxon>Fungi</taxon>
        <taxon>Dikarya</taxon>
        <taxon>Basidiomycota</taxon>
        <taxon>Agaricomycotina</taxon>
        <taxon>Agaricomycetes</taxon>
        <taxon>Polyporales</taxon>
        <taxon>Cerrenaceae</taxon>
        <taxon>Cerrena</taxon>
    </lineage>
</organism>
<gene>
    <name evidence="1" type="ORF">QCA50_013033</name>
</gene>
<reference evidence="1 2" key="1">
    <citation type="submission" date="2022-09" db="EMBL/GenBank/DDBJ databases">
        <authorList>
            <person name="Palmer J.M."/>
        </authorList>
    </citation>
    <scope>NUCLEOTIDE SEQUENCE [LARGE SCALE GENOMIC DNA]</scope>
    <source>
        <strain evidence="1 2">DSM 7382</strain>
    </source>
</reference>
<evidence type="ECO:0000313" key="1">
    <source>
        <dbReference type="EMBL" id="KAK7683657.1"/>
    </source>
</evidence>
<dbReference type="Proteomes" id="UP001385951">
    <property type="component" value="Unassembled WGS sequence"/>
</dbReference>
<accession>A0AAW0FWF2</accession>